<sequence length="166" mass="18739">MDEALRELVDESRIRRLILTWLDGIDTRDPEKIRAAWAEEMETEFIGFPDMGDGPIRPGRHRTADRADGLIRMISQFSMTQHVSTNHLVAVDGDRATASAYVLATHHMAVEAREPWSVIGARYDIDAARTAGGWRLTKLRWTRLWTSGNDALWAEAGRRLAAEAAR</sequence>
<accession>A0A1T5GAV6</accession>
<dbReference type="RefSeq" id="WP_079650405.1">
    <property type="nucleotide sequence ID" value="NZ_FUYM01000013.1"/>
</dbReference>
<dbReference type="Gene3D" id="3.10.450.50">
    <property type="match status" value="1"/>
</dbReference>
<dbReference type="STRING" id="439228.SAMN06295920_11358"/>
<reference evidence="3" key="1">
    <citation type="submission" date="2017-02" db="EMBL/GenBank/DDBJ databases">
        <authorList>
            <person name="Varghese N."/>
            <person name="Submissions S."/>
        </authorList>
    </citation>
    <scope>NUCLEOTIDE SEQUENCE [LARGE SCALE GENOMIC DNA]</scope>
    <source>
        <strain evidence="3">UM2</strain>
    </source>
</reference>
<evidence type="ECO:0000259" key="1">
    <source>
        <dbReference type="Pfam" id="PF13577"/>
    </source>
</evidence>
<dbReference type="SUPFAM" id="SSF54427">
    <property type="entry name" value="NTF2-like"/>
    <property type="match status" value="1"/>
</dbReference>
<keyword evidence="3" id="KW-1185">Reference proteome</keyword>
<proteinExistence type="predicted"/>
<dbReference type="OrthoDB" id="2860904at2"/>
<evidence type="ECO:0000313" key="3">
    <source>
        <dbReference type="Proteomes" id="UP000189818"/>
    </source>
</evidence>
<dbReference type="Proteomes" id="UP000189818">
    <property type="component" value="Unassembled WGS sequence"/>
</dbReference>
<protein>
    <submittedName>
        <fullName evidence="2">SnoaL-like domain-containing protein</fullName>
    </submittedName>
</protein>
<dbReference type="AlphaFoldDB" id="A0A1T5GAV6"/>
<dbReference type="Pfam" id="PF13577">
    <property type="entry name" value="SnoaL_4"/>
    <property type="match status" value="1"/>
</dbReference>
<evidence type="ECO:0000313" key="2">
    <source>
        <dbReference type="EMBL" id="SKC05590.1"/>
    </source>
</evidence>
<name>A0A1T5GAV6_9SPHN</name>
<dbReference type="EMBL" id="FUYM01000013">
    <property type="protein sequence ID" value="SKC05590.1"/>
    <property type="molecule type" value="Genomic_DNA"/>
</dbReference>
<dbReference type="InterPro" id="IPR037401">
    <property type="entry name" value="SnoaL-like"/>
</dbReference>
<gene>
    <name evidence="2" type="ORF">SAMN06295920_11358</name>
</gene>
<organism evidence="2 3">
    <name type="scientific">Rhizorhabdus histidinilytica</name>
    <dbReference type="NCBI Taxonomy" id="439228"/>
    <lineage>
        <taxon>Bacteria</taxon>
        <taxon>Pseudomonadati</taxon>
        <taxon>Pseudomonadota</taxon>
        <taxon>Alphaproteobacteria</taxon>
        <taxon>Sphingomonadales</taxon>
        <taxon>Sphingomonadaceae</taxon>
        <taxon>Rhizorhabdus</taxon>
    </lineage>
</organism>
<dbReference type="InterPro" id="IPR032710">
    <property type="entry name" value="NTF2-like_dom_sf"/>
</dbReference>
<feature type="domain" description="SnoaL-like" evidence="1">
    <location>
        <begin position="6"/>
        <end position="140"/>
    </location>
</feature>